<evidence type="ECO:0000313" key="1">
    <source>
        <dbReference type="EMBL" id="CAB0028272.1"/>
    </source>
</evidence>
<dbReference type="AlphaFoldDB" id="A0A6H5HVC7"/>
<reference evidence="1 2" key="1">
    <citation type="submission" date="2020-02" db="EMBL/GenBank/DDBJ databases">
        <authorList>
            <person name="Ferguson B K."/>
        </authorList>
    </citation>
    <scope>NUCLEOTIDE SEQUENCE [LARGE SCALE GENOMIC DNA]</scope>
</reference>
<protein>
    <submittedName>
        <fullName evidence="1">Uncharacterized protein</fullName>
    </submittedName>
</protein>
<keyword evidence="2" id="KW-1185">Reference proteome</keyword>
<evidence type="ECO:0000313" key="2">
    <source>
        <dbReference type="Proteomes" id="UP000479190"/>
    </source>
</evidence>
<dbReference type="EMBL" id="CADCXV010000112">
    <property type="protein sequence ID" value="CAB0028272.1"/>
    <property type="molecule type" value="Genomic_DNA"/>
</dbReference>
<organism evidence="1 2">
    <name type="scientific">Trichogramma brassicae</name>
    <dbReference type="NCBI Taxonomy" id="86971"/>
    <lineage>
        <taxon>Eukaryota</taxon>
        <taxon>Metazoa</taxon>
        <taxon>Ecdysozoa</taxon>
        <taxon>Arthropoda</taxon>
        <taxon>Hexapoda</taxon>
        <taxon>Insecta</taxon>
        <taxon>Pterygota</taxon>
        <taxon>Neoptera</taxon>
        <taxon>Endopterygota</taxon>
        <taxon>Hymenoptera</taxon>
        <taxon>Apocrita</taxon>
        <taxon>Proctotrupomorpha</taxon>
        <taxon>Chalcidoidea</taxon>
        <taxon>Trichogrammatidae</taxon>
        <taxon>Trichogramma</taxon>
    </lineage>
</organism>
<accession>A0A6H5HVC7</accession>
<name>A0A6H5HVC7_9HYME</name>
<gene>
    <name evidence="1" type="ORF">TBRA_LOCUS472</name>
</gene>
<sequence>MLASIAGALALTKSLERVEVDGKQISKHGLPSEWTVVLDALRAEARARGPFRDAEVLRRPPASLVLISRALLSRHKRGTLIASPYRPYAPMTCVLKYRTIDKKSRNEPS</sequence>
<proteinExistence type="predicted"/>
<dbReference type="Proteomes" id="UP000479190">
    <property type="component" value="Unassembled WGS sequence"/>
</dbReference>